<evidence type="ECO:0000256" key="1">
    <source>
        <dbReference type="SAM" id="Phobius"/>
    </source>
</evidence>
<dbReference type="AlphaFoldDB" id="A0AAW0FJF1"/>
<dbReference type="Pfam" id="PF20151">
    <property type="entry name" value="DUF6533"/>
    <property type="match status" value="1"/>
</dbReference>
<accession>A0AAW0FJF1</accession>
<feature type="domain" description="DUF6533" evidence="2">
    <location>
        <begin position="35"/>
        <end position="73"/>
    </location>
</feature>
<protein>
    <recommendedName>
        <fullName evidence="2">DUF6533 domain-containing protein</fullName>
    </recommendedName>
</protein>
<feature type="transmembrane region" description="Helical" evidence="1">
    <location>
        <begin position="64"/>
        <end position="87"/>
    </location>
</feature>
<organism evidence="3 4">
    <name type="scientific">Cerrena zonata</name>
    <dbReference type="NCBI Taxonomy" id="2478898"/>
    <lineage>
        <taxon>Eukaryota</taxon>
        <taxon>Fungi</taxon>
        <taxon>Dikarya</taxon>
        <taxon>Basidiomycota</taxon>
        <taxon>Agaricomycotina</taxon>
        <taxon>Agaricomycetes</taxon>
        <taxon>Polyporales</taxon>
        <taxon>Cerrenaceae</taxon>
        <taxon>Cerrena</taxon>
    </lineage>
</organism>
<dbReference type="EMBL" id="JASBNA010000039">
    <property type="protein sequence ID" value="KAK7681833.1"/>
    <property type="molecule type" value="Genomic_DNA"/>
</dbReference>
<keyword evidence="4" id="KW-1185">Reference proteome</keyword>
<dbReference type="InterPro" id="IPR045340">
    <property type="entry name" value="DUF6533"/>
</dbReference>
<gene>
    <name evidence="3" type="ORF">QCA50_015180</name>
</gene>
<proteinExistence type="predicted"/>
<dbReference type="Proteomes" id="UP001385951">
    <property type="component" value="Unassembled WGS sequence"/>
</dbReference>
<comment type="caution">
    <text evidence="3">The sequence shown here is derived from an EMBL/GenBank/DDBJ whole genome shotgun (WGS) entry which is preliminary data.</text>
</comment>
<name>A0AAW0FJF1_9APHY</name>
<evidence type="ECO:0000313" key="4">
    <source>
        <dbReference type="Proteomes" id="UP001385951"/>
    </source>
</evidence>
<keyword evidence="1" id="KW-0812">Transmembrane</keyword>
<evidence type="ECO:0000313" key="3">
    <source>
        <dbReference type="EMBL" id="KAK7681833.1"/>
    </source>
</evidence>
<keyword evidence="1" id="KW-1133">Transmembrane helix</keyword>
<sequence length="106" mass="11848">MPTNSSHSVTIISSKGVDDIAFAQWTQANVVLVPLLTIIIYDYVTTIREELNTLWRRKKSVASVALLVNRYALLTLGLTLAILTLFLDDTLATKSRSANIFFLVYD</sequence>
<feature type="transmembrane region" description="Helical" evidence="1">
    <location>
        <begin position="20"/>
        <end position="44"/>
    </location>
</feature>
<reference evidence="3 4" key="1">
    <citation type="submission" date="2022-09" db="EMBL/GenBank/DDBJ databases">
        <authorList>
            <person name="Palmer J.M."/>
        </authorList>
    </citation>
    <scope>NUCLEOTIDE SEQUENCE [LARGE SCALE GENOMIC DNA]</scope>
    <source>
        <strain evidence="3 4">DSM 7382</strain>
    </source>
</reference>
<keyword evidence="1" id="KW-0472">Membrane</keyword>
<evidence type="ECO:0000259" key="2">
    <source>
        <dbReference type="Pfam" id="PF20151"/>
    </source>
</evidence>